<gene>
    <name evidence="4" type="ORF">UFOPK1591_00070</name>
</gene>
<dbReference type="Pfam" id="PF13416">
    <property type="entry name" value="SBP_bac_8"/>
    <property type="match status" value="1"/>
</dbReference>
<proteinExistence type="inferred from homology"/>
<reference evidence="4" key="1">
    <citation type="submission" date="2020-05" db="EMBL/GenBank/DDBJ databases">
        <authorList>
            <person name="Chiriac C."/>
            <person name="Salcher M."/>
            <person name="Ghai R."/>
            <person name="Kavagutti S V."/>
        </authorList>
    </citation>
    <scope>NUCLEOTIDE SEQUENCE</scope>
</reference>
<dbReference type="Gene3D" id="3.40.190.10">
    <property type="entry name" value="Periplasmic binding protein-like II"/>
    <property type="match status" value="2"/>
</dbReference>
<keyword evidence="2" id="KW-0813">Transport</keyword>
<comment type="similarity">
    <text evidence="1">Belongs to the bacterial solute-binding protein 1 family.</text>
</comment>
<organism evidence="4">
    <name type="scientific">freshwater metagenome</name>
    <dbReference type="NCBI Taxonomy" id="449393"/>
    <lineage>
        <taxon>unclassified sequences</taxon>
        <taxon>metagenomes</taxon>
        <taxon>ecological metagenomes</taxon>
    </lineage>
</organism>
<dbReference type="InterPro" id="IPR006059">
    <property type="entry name" value="SBP"/>
</dbReference>
<keyword evidence="3" id="KW-0732">Signal</keyword>
<dbReference type="PANTHER" id="PTHR30061">
    <property type="entry name" value="MALTOSE-BINDING PERIPLASMIC PROTEIN"/>
    <property type="match status" value="1"/>
</dbReference>
<dbReference type="SUPFAM" id="SSF53850">
    <property type="entry name" value="Periplasmic binding protein-like II"/>
    <property type="match status" value="1"/>
</dbReference>
<dbReference type="GO" id="GO:0042956">
    <property type="term" value="P:maltodextrin transmembrane transport"/>
    <property type="evidence" value="ECO:0007669"/>
    <property type="project" value="TreeGrafter"/>
</dbReference>
<dbReference type="GO" id="GO:1901982">
    <property type="term" value="F:maltose binding"/>
    <property type="evidence" value="ECO:0007669"/>
    <property type="project" value="TreeGrafter"/>
</dbReference>
<dbReference type="GO" id="GO:0055052">
    <property type="term" value="C:ATP-binding cassette (ABC) transporter complex, substrate-binding subunit-containing"/>
    <property type="evidence" value="ECO:0007669"/>
    <property type="project" value="TreeGrafter"/>
</dbReference>
<dbReference type="AlphaFoldDB" id="A0A6J6CJG2"/>
<dbReference type="EMBL" id="CAEZTD010000003">
    <property type="protein sequence ID" value="CAB4551632.1"/>
    <property type="molecule type" value="Genomic_DNA"/>
</dbReference>
<evidence type="ECO:0000256" key="1">
    <source>
        <dbReference type="ARBA" id="ARBA00008520"/>
    </source>
</evidence>
<evidence type="ECO:0000313" key="4">
    <source>
        <dbReference type="EMBL" id="CAB4551632.1"/>
    </source>
</evidence>
<sequence>MFASLRKKVGVAVAVAGALALSACAAPAPEVSGKLTVWTEDYYVAIFEPLAQEWAAEVGIEIEFVTKDFFEMTNQFIAAVPAGEGPDLFIGGMATTLLVGNGVVAPVELGDKANLFSANALAAGQLDGVQYGIPFSIENVAVYRNTDLAPEPAATFDDAIATGNELVAAGSADSPFAVGVGPDGNSYLLMGLQSSFGSTLFDGEELTIDDQAGQDFAAALADWGASGAINPDMTLDIALTQFKEGRTPYLITGPWDLNGIKESGVPYAIDPIPSAGGEVAAPFAGNYAVYQSSEATNPLAASLFLTDFMTRTATAVGIFEGNKTLPALIPAQEEVSTDPDVKAFAEIGATAVSIPGLAAMDQVWGPWGETEMAILRGQAADPVQAWIDMGVRIREAIAAG</sequence>
<name>A0A6J6CJG2_9ZZZZ</name>
<dbReference type="GO" id="GO:0015768">
    <property type="term" value="P:maltose transport"/>
    <property type="evidence" value="ECO:0007669"/>
    <property type="project" value="TreeGrafter"/>
</dbReference>
<evidence type="ECO:0000256" key="2">
    <source>
        <dbReference type="ARBA" id="ARBA00022448"/>
    </source>
</evidence>
<dbReference type="PANTHER" id="PTHR30061:SF50">
    <property type="entry name" value="MALTOSE_MALTODEXTRIN-BINDING PERIPLASMIC PROTEIN"/>
    <property type="match status" value="1"/>
</dbReference>
<accession>A0A6J6CJG2</accession>
<protein>
    <submittedName>
        <fullName evidence="4">Unannotated protein</fullName>
    </submittedName>
</protein>
<dbReference type="PROSITE" id="PS51257">
    <property type="entry name" value="PROKAR_LIPOPROTEIN"/>
    <property type="match status" value="1"/>
</dbReference>
<evidence type="ECO:0000256" key="3">
    <source>
        <dbReference type="ARBA" id="ARBA00022729"/>
    </source>
</evidence>